<evidence type="ECO:0000313" key="2">
    <source>
        <dbReference type="EMBL" id="MCF2528956.1"/>
    </source>
</evidence>
<feature type="transmembrane region" description="Helical" evidence="1">
    <location>
        <begin position="100"/>
        <end position="119"/>
    </location>
</feature>
<keyword evidence="1" id="KW-1133">Transmembrane helix</keyword>
<dbReference type="InterPro" id="IPR021214">
    <property type="entry name" value="DUF2568"/>
</dbReference>
<dbReference type="Proteomes" id="UP001165378">
    <property type="component" value="Unassembled WGS sequence"/>
</dbReference>
<reference evidence="2" key="1">
    <citation type="submission" date="2022-01" db="EMBL/GenBank/DDBJ databases">
        <title>Genome-Based Taxonomic Classification of the Phylum Actinobacteria.</title>
        <authorList>
            <person name="Gao Y."/>
        </authorList>
    </citation>
    <scope>NUCLEOTIDE SEQUENCE</scope>
    <source>
        <strain evidence="2">KLBMP 8922</strain>
    </source>
</reference>
<feature type="transmembrane region" description="Helical" evidence="1">
    <location>
        <begin position="12"/>
        <end position="32"/>
    </location>
</feature>
<keyword evidence="3" id="KW-1185">Reference proteome</keyword>
<dbReference type="AlphaFoldDB" id="A0AA41Q0A8"/>
<keyword evidence="1" id="KW-0472">Membrane</keyword>
<name>A0AA41Q0A8_9ACTN</name>
<dbReference type="Pfam" id="PF10823">
    <property type="entry name" value="DUF2568"/>
    <property type="match status" value="1"/>
</dbReference>
<protein>
    <submittedName>
        <fullName evidence="2">YrdB family protein</fullName>
    </submittedName>
</protein>
<sequence>MSSHEAAMPGWNLGVRLVLELGSFAALGWAGWQMGGGGVGGVLLATVLPLAAMVLWGTFAVPGDPSRSGKAPVPVSGAVRLAVEYAVFGGAVVALASQGAYVAAGVFAAVNVLHAAFGVPRLKWLLRYRVAA</sequence>
<proteinExistence type="predicted"/>
<gene>
    <name evidence="2" type="ORF">LZ495_17255</name>
</gene>
<evidence type="ECO:0000256" key="1">
    <source>
        <dbReference type="SAM" id="Phobius"/>
    </source>
</evidence>
<organism evidence="2 3">
    <name type="scientific">Yinghuangia soli</name>
    <dbReference type="NCBI Taxonomy" id="2908204"/>
    <lineage>
        <taxon>Bacteria</taxon>
        <taxon>Bacillati</taxon>
        <taxon>Actinomycetota</taxon>
        <taxon>Actinomycetes</taxon>
        <taxon>Kitasatosporales</taxon>
        <taxon>Streptomycetaceae</taxon>
        <taxon>Yinghuangia</taxon>
    </lineage>
</organism>
<accession>A0AA41Q0A8</accession>
<keyword evidence="1" id="KW-0812">Transmembrane</keyword>
<feature type="transmembrane region" description="Helical" evidence="1">
    <location>
        <begin position="38"/>
        <end position="61"/>
    </location>
</feature>
<dbReference type="EMBL" id="JAKFHA010000009">
    <property type="protein sequence ID" value="MCF2528956.1"/>
    <property type="molecule type" value="Genomic_DNA"/>
</dbReference>
<evidence type="ECO:0000313" key="3">
    <source>
        <dbReference type="Proteomes" id="UP001165378"/>
    </source>
</evidence>
<dbReference type="RefSeq" id="WP_235053126.1">
    <property type="nucleotide sequence ID" value="NZ_JAKFHA010000009.1"/>
</dbReference>
<comment type="caution">
    <text evidence="2">The sequence shown here is derived from an EMBL/GenBank/DDBJ whole genome shotgun (WGS) entry which is preliminary data.</text>
</comment>